<keyword evidence="9" id="KW-0812">Transmembrane</keyword>
<feature type="binding site" evidence="7">
    <location>
        <position position="42"/>
    </location>
    <ligand>
        <name>ATP</name>
        <dbReference type="ChEBI" id="CHEBI:30616"/>
    </ligand>
</feature>
<dbReference type="SMART" id="SM00458">
    <property type="entry name" value="RICIN"/>
    <property type="match status" value="1"/>
</dbReference>
<evidence type="ECO:0000256" key="2">
    <source>
        <dbReference type="ARBA" id="ARBA00022527"/>
    </source>
</evidence>
<accession>A0A495JSW6</accession>
<dbReference type="RefSeq" id="WP_170208757.1">
    <property type="nucleotide sequence ID" value="NZ_RBKT01000001.1"/>
</dbReference>
<gene>
    <name evidence="11" type="ORF">BDK92_6372</name>
</gene>
<evidence type="ECO:0000313" key="12">
    <source>
        <dbReference type="Proteomes" id="UP000277671"/>
    </source>
</evidence>
<evidence type="ECO:0000256" key="9">
    <source>
        <dbReference type="SAM" id="Phobius"/>
    </source>
</evidence>
<comment type="caution">
    <text evidence="11">The sequence shown here is derived from an EMBL/GenBank/DDBJ whole genome shotgun (WGS) entry which is preliminary data.</text>
</comment>
<dbReference type="PANTHER" id="PTHR43289">
    <property type="entry name" value="MITOGEN-ACTIVATED PROTEIN KINASE KINASE KINASE 20-RELATED"/>
    <property type="match status" value="1"/>
</dbReference>
<dbReference type="Pfam" id="PF00652">
    <property type="entry name" value="Ricin_B_lectin"/>
    <property type="match status" value="1"/>
</dbReference>
<dbReference type="PROSITE" id="PS50011">
    <property type="entry name" value="PROTEIN_KINASE_DOM"/>
    <property type="match status" value="1"/>
</dbReference>
<dbReference type="SMART" id="SM00220">
    <property type="entry name" value="S_TKc"/>
    <property type="match status" value="1"/>
</dbReference>
<evidence type="ECO:0000256" key="8">
    <source>
        <dbReference type="SAM" id="MobiDB-lite"/>
    </source>
</evidence>
<dbReference type="PROSITE" id="PS00107">
    <property type="entry name" value="PROTEIN_KINASE_ATP"/>
    <property type="match status" value="1"/>
</dbReference>
<dbReference type="Gene3D" id="2.80.10.50">
    <property type="match status" value="1"/>
</dbReference>
<evidence type="ECO:0000256" key="7">
    <source>
        <dbReference type="PROSITE-ProRule" id="PRU10141"/>
    </source>
</evidence>
<feature type="domain" description="Protein kinase" evidence="10">
    <location>
        <begin position="13"/>
        <end position="271"/>
    </location>
</feature>
<dbReference type="PROSITE" id="PS00108">
    <property type="entry name" value="PROTEIN_KINASE_ST"/>
    <property type="match status" value="1"/>
</dbReference>
<protein>
    <recommendedName>
        <fullName evidence="1">non-specific serine/threonine protein kinase</fullName>
        <ecNumber evidence="1">2.7.11.1</ecNumber>
    </recommendedName>
</protein>
<organism evidence="11 12">
    <name type="scientific">Micromonospora pisi</name>
    <dbReference type="NCBI Taxonomy" id="589240"/>
    <lineage>
        <taxon>Bacteria</taxon>
        <taxon>Bacillati</taxon>
        <taxon>Actinomycetota</taxon>
        <taxon>Actinomycetes</taxon>
        <taxon>Micromonosporales</taxon>
        <taxon>Micromonosporaceae</taxon>
        <taxon>Micromonospora</taxon>
    </lineage>
</organism>
<dbReference type="PROSITE" id="PS50231">
    <property type="entry name" value="RICIN_B_LECTIN"/>
    <property type="match status" value="1"/>
</dbReference>
<keyword evidence="9" id="KW-1133">Transmembrane helix</keyword>
<evidence type="ECO:0000256" key="6">
    <source>
        <dbReference type="ARBA" id="ARBA00022840"/>
    </source>
</evidence>
<dbReference type="InterPro" id="IPR008271">
    <property type="entry name" value="Ser/Thr_kinase_AS"/>
</dbReference>
<dbReference type="SUPFAM" id="SSF50370">
    <property type="entry name" value="Ricin B-like lectins"/>
    <property type="match status" value="1"/>
</dbReference>
<dbReference type="PANTHER" id="PTHR43289:SF6">
    <property type="entry name" value="SERINE_THREONINE-PROTEIN KINASE NEKL-3"/>
    <property type="match status" value="1"/>
</dbReference>
<dbReference type="InterPro" id="IPR035992">
    <property type="entry name" value="Ricin_B-like_lectins"/>
</dbReference>
<reference evidence="11 12" key="1">
    <citation type="submission" date="2018-10" db="EMBL/GenBank/DDBJ databases">
        <title>Sequencing the genomes of 1000 actinobacteria strains.</title>
        <authorList>
            <person name="Klenk H.-P."/>
        </authorList>
    </citation>
    <scope>NUCLEOTIDE SEQUENCE [LARGE SCALE GENOMIC DNA]</scope>
    <source>
        <strain evidence="11 12">DSM 45175</strain>
    </source>
</reference>
<dbReference type="CDD" id="cd14014">
    <property type="entry name" value="STKc_PknB_like"/>
    <property type="match status" value="1"/>
</dbReference>
<dbReference type="Gene3D" id="3.30.200.20">
    <property type="entry name" value="Phosphorylase Kinase, domain 1"/>
    <property type="match status" value="1"/>
</dbReference>
<feature type="region of interest" description="Disordered" evidence="8">
    <location>
        <begin position="542"/>
        <end position="579"/>
    </location>
</feature>
<evidence type="ECO:0000256" key="4">
    <source>
        <dbReference type="ARBA" id="ARBA00022741"/>
    </source>
</evidence>
<dbReference type="Gene3D" id="1.10.510.10">
    <property type="entry name" value="Transferase(Phosphotransferase) domain 1"/>
    <property type="match status" value="1"/>
</dbReference>
<evidence type="ECO:0000259" key="10">
    <source>
        <dbReference type="PROSITE" id="PS50011"/>
    </source>
</evidence>
<feature type="transmembrane region" description="Helical" evidence="9">
    <location>
        <begin position="345"/>
        <end position="366"/>
    </location>
</feature>
<dbReference type="EMBL" id="RBKT01000001">
    <property type="protein sequence ID" value="RKR91941.1"/>
    <property type="molecule type" value="Genomic_DNA"/>
</dbReference>
<dbReference type="InterPro" id="IPR017441">
    <property type="entry name" value="Protein_kinase_ATP_BS"/>
</dbReference>
<feature type="compositionally biased region" description="Basic and acidic residues" evidence="8">
    <location>
        <begin position="277"/>
        <end position="292"/>
    </location>
</feature>
<sequence>MGEILPRHITDRYVLVERIGQGGMGRVWRARDEMLQRDVAVKEIVAPPGLTDESRQELRERSLREARAIARLDHPNVVRVFDVLTSDGEPWIVMEYVPSRSLHEMITTDGPLLPVRAAEIGLGLLGALRAAHRAGIMHRDVKPANVLLGLGGRIVLTDFGLATAVEDTSLTLSGVVLGSPAYVSPERAMSGIVGPEGDLWSLGTTLYAAVEGRSPYARPSSLMSLTALVTEPPPVAEHAGPLAPVLEGLLRKDPASRIDIATAERMLRRIVDEPLDHRPEVGRGETEHDRTRPRPAVSFTEPTDAMTIVPTDATNIVPVTTDSLGAGAYPENAPSSRPRRPRRGLLLGTLAALLLVGAAVAVPMAGRGRPNSGGSDSALSSGEPAGPQSPVMTPAADTTASSLTWTVHTDSTGFSLPVPQEWQIRRAGSRVEFREPDGERLLAVSQTESPKPDPLAELTAREKTRPTGGQYRNYRRVALVGVTYHLAAADWEWSYTSEVGEPAHVRQRTFVTAKQRGYTIAWSTPESLWASNERDFQRITAGFRPAPAPGTTPQTRPSRSATPSAIPDLPGDQITGRASGRCLDVANPDSPDPVRLRIWDCGASRTRNQSWTFAPDGSIRLLDRCMDVLAASSDDGAAIQLTTCNTTPAQRFTFNADQQLVNASSGKCLDVVATGTSNGALVEQSTCDTSVPSQRWSRS</sequence>
<evidence type="ECO:0000256" key="3">
    <source>
        <dbReference type="ARBA" id="ARBA00022679"/>
    </source>
</evidence>
<dbReference type="InterPro" id="IPR000772">
    <property type="entry name" value="Ricin_B_lectin"/>
</dbReference>
<keyword evidence="4 7" id="KW-0547">Nucleotide-binding</keyword>
<dbReference type="GO" id="GO:0005524">
    <property type="term" value="F:ATP binding"/>
    <property type="evidence" value="ECO:0007669"/>
    <property type="project" value="UniProtKB-UniRule"/>
</dbReference>
<dbReference type="EC" id="2.7.11.1" evidence="1"/>
<dbReference type="SUPFAM" id="SSF56112">
    <property type="entry name" value="Protein kinase-like (PK-like)"/>
    <property type="match status" value="1"/>
</dbReference>
<keyword evidence="9" id="KW-0472">Membrane</keyword>
<feature type="region of interest" description="Disordered" evidence="8">
    <location>
        <begin position="321"/>
        <end position="342"/>
    </location>
</feature>
<feature type="region of interest" description="Disordered" evidence="8">
    <location>
        <begin position="367"/>
        <end position="400"/>
    </location>
</feature>
<dbReference type="AlphaFoldDB" id="A0A495JSW6"/>
<keyword evidence="12" id="KW-1185">Reference proteome</keyword>
<dbReference type="Pfam" id="PF00069">
    <property type="entry name" value="Pkinase"/>
    <property type="match status" value="1"/>
</dbReference>
<evidence type="ECO:0000256" key="5">
    <source>
        <dbReference type="ARBA" id="ARBA00022777"/>
    </source>
</evidence>
<name>A0A495JSW6_9ACTN</name>
<keyword evidence="2 11" id="KW-0723">Serine/threonine-protein kinase</keyword>
<feature type="region of interest" description="Disordered" evidence="8">
    <location>
        <begin position="277"/>
        <end position="298"/>
    </location>
</feature>
<feature type="compositionally biased region" description="Polar residues" evidence="8">
    <location>
        <begin position="551"/>
        <end position="563"/>
    </location>
</feature>
<keyword evidence="6 7" id="KW-0067">ATP-binding</keyword>
<dbReference type="GO" id="GO:0004674">
    <property type="term" value="F:protein serine/threonine kinase activity"/>
    <property type="evidence" value="ECO:0007669"/>
    <property type="project" value="UniProtKB-KW"/>
</dbReference>
<proteinExistence type="predicted"/>
<evidence type="ECO:0000256" key="1">
    <source>
        <dbReference type="ARBA" id="ARBA00012513"/>
    </source>
</evidence>
<dbReference type="InterPro" id="IPR011009">
    <property type="entry name" value="Kinase-like_dom_sf"/>
</dbReference>
<keyword evidence="3" id="KW-0808">Transferase</keyword>
<dbReference type="Proteomes" id="UP000277671">
    <property type="component" value="Unassembled WGS sequence"/>
</dbReference>
<dbReference type="InterPro" id="IPR000719">
    <property type="entry name" value="Prot_kinase_dom"/>
</dbReference>
<keyword evidence="5 11" id="KW-0418">Kinase</keyword>
<evidence type="ECO:0000313" key="11">
    <source>
        <dbReference type="EMBL" id="RKR91941.1"/>
    </source>
</evidence>